<dbReference type="InterPro" id="IPR000203">
    <property type="entry name" value="GPS"/>
</dbReference>
<dbReference type="PANTHER" id="PTHR12011:SF347">
    <property type="entry name" value="FI21270P1-RELATED"/>
    <property type="match status" value="1"/>
</dbReference>
<feature type="transmembrane region" description="Helical" evidence="6">
    <location>
        <begin position="326"/>
        <end position="350"/>
    </location>
</feature>
<dbReference type="InterPro" id="IPR000832">
    <property type="entry name" value="GPCR_2_secretin-like"/>
</dbReference>
<evidence type="ECO:0000259" key="7">
    <source>
        <dbReference type="PROSITE" id="PS50261"/>
    </source>
</evidence>
<reference evidence="8 9" key="1">
    <citation type="journal article" date="2022" name="Nat. Ecol. Evol.">
        <title>A masculinizing supergene underlies an exaggerated male reproductive morph in a spider.</title>
        <authorList>
            <person name="Hendrickx F."/>
            <person name="De Corte Z."/>
            <person name="Sonet G."/>
            <person name="Van Belleghem S.M."/>
            <person name="Kostlbacher S."/>
            <person name="Vangestel C."/>
        </authorList>
    </citation>
    <scope>NUCLEOTIDE SEQUENCE [LARGE SCALE GENOMIC DNA]</scope>
    <source>
        <strain evidence="8">W744_W776</strain>
    </source>
</reference>
<gene>
    <name evidence="8" type="ORF">JTE90_007197</name>
</gene>
<dbReference type="Gene3D" id="2.60.220.50">
    <property type="match status" value="1"/>
</dbReference>
<dbReference type="GO" id="GO:0007166">
    <property type="term" value="P:cell surface receptor signaling pathway"/>
    <property type="evidence" value="ECO:0007669"/>
    <property type="project" value="InterPro"/>
</dbReference>
<evidence type="ECO:0000256" key="2">
    <source>
        <dbReference type="ARBA" id="ARBA00022692"/>
    </source>
</evidence>
<dbReference type="InterPro" id="IPR046338">
    <property type="entry name" value="GAIN_dom_sf"/>
</dbReference>
<dbReference type="GO" id="GO:0005886">
    <property type="term" value="C:plasma membrane"/>
    <property type="evidence" value="ECO:0007669"/>
    <property type="project" value="TreeGrafter"/>
</dbReference>
<dbReference type="PROSITE" id="PS50261">
    <property type="entry name" value="G_PROTEIN_RECEP_F2_4"/>
    <property type="match status" value="1"/>
</dbReference>
<comment type="caution">
    <text evidence="8">The sequence shown here is derived from an EMBL/GenBank/DDBJ whole genome shotgun (WGS) entry which is preliminary data.</text>
</comment>
<feature type="transmembrane region" description="Helical" evidence="6">
    <location>
        <begin position="409"/>
        <end position="430"/>
    </location>
</feature>
<evidence type="ECO:0000256" key="1">
    <source>
        <dbReference type="ARBA" id="ARBA00004141"/>
    </source>
</evidence>
<sequence>MTTILASAGVFLDIVSFLLDSPRLIKKQSHVLKLHQQILSHGLMQGAVVGGDTFHMFHRSALALEVGQLRNEGQRVLRFPSRKSTREVKGSTQPAWLTDSVELDFNTWVFENLQEVNDSISIAVVFYKNFTAFLPERFLTHYGYGSGSLLHRGLDMEYQLHSRIVAVAVQTGQRNVGGSKSPTKLKVKARLAHLDHMVNRQIMWNISCGVADFSQGNVQFSIEGCQTLQTGNYSLCQCNHVGTYAVLLTTYAQPDEFLFRDGFEVIAGVGCAICAFFVFLTFFILLVLWRKIRGAITALKLQVCFALIGAYATILKALHESLNKDWYPWCVVSIQFFLLAAFSLQLCLALTVYLECASAHARGLRNPELKLAALGWAFPMIVVGATLAAQLPDGFRLNSWWIQLQTNYFYAFSIAVIIIIVLHIMLVMTVKSELNFDNKHGTSKRSKSFNRSCLLNRSLVIILFLLSVSVSSIMYVNFDDELYKYAFSSSSGMLGFMVFLCYTVCSENAPSLCFSAHTIEEEDDENKELGTKSRPGAYQNFLKPEIMSDTFYSGKMPDAVEVNGRVEKLRKQHFPMCPEEIEWKEVDRFLVEKSSIVHDFTVHHQRSPLVVAKANEAPQVENSDYRDEGDEEEVISPLHLQQMDDSPRNSQLLHFKEPDGQEDAKQFYELGVAHPHNTPPDILEPTKQAFFNTPSHQMKVLAHPCLTTFVGEQCVITTGDLDMGQAPSTGSYSTFRPPAKPEDDKIFLQSHSKSPALPRHQDKPLRVPDIGDEPLIPAKKKDGPLQVAAPVVPDKDDQKKGWSITTV</sequence>
<evidence type="ECO:0000256" key="4">
    <source>
        <dbReference type="ARBA" id="ARBA00023136"/>
    </source>
</evidence>
<keyword evidence="2 6" id="KW-0812">Transmembrane</keyword>
<evidence type="ECO:0000256" key="3">
    <source>
        <dbReference type="ARBA" id="ARBA00022989"/>
    </source>
</evidence>
<feature type="transmembrane region" description="Helical" evidence="6">
    <location>
        <begin position="454"/>
        <end position="476"/>
    </location>
</feature>
<accession>A0AAV6UE03</accession>
<evidence type="ECO:0000313" key="8">
    <source>
        <dbReference type="EMBL" id="KAG8181871.1"/>
    </source>
</evidence>
<dbReference type="Gene3D" id="1.20.1070.10">
    <property type="entry name" value="Rhodopsin 7-helix transmembrane proteins"/>
    <property type="match status" value="1"/>
</dbReference>
<comment type="subcellular location">
    <subcellularLocation>
        <location evidence="1">Membrane</location>
        <topology evidence="1">Multi-pass membrane protein</topology>
    </subcellularLocation>
</comment>
<feature type="domain" description="G-protein coupled receptors family 2 profile 2" evidence="7">
    <location>
        <begin position="263"/>
        <end position="506"/>
    </location>
</feature>
<evidence type="ECO:0000256" key="5">
    <source>
        <dbReference type="SAM" id="MobiDB-lite"/>
    </source>
</evidence>
<keyword evidence="4 6" id="KW-0472">Membrane</keyword>
<dbReference type="Pfam" id="PF01825">
    <property type="entry name" value="GPS"/>
    <property type="match status" value="1"/>
</dbReference>
<dbReference type="Proteomes" id="UP000827092">
    <property type="component" value="Unassembled WGS sequence"/>
</dbReference>
<organism evidence="8 9">
    <name type="scientific">Oedothorax gibbosus</name>
    <dbReference type="NCBI Taxonomy" id="931172"/>
    <lineage>
        <taxon>Eukaryota</taxon>
        <taxon>Metazoa</taxon>
        <taxon>Ecdysozoa</taxon>
        <taxon>Arthropoda</taxon>
        <taxon>Chelicerata</taxon>
        <taxon>Arachnida</taxon>
        <taxon>Araneae</taxon>
        <taxon>Araneomorphae</taxon>
        <taxon>Entelegynae</taxon>
        <taxon>Araneoidea</taxon>
        <taxon>Linyphiidae</taxon>
        <taxon>Erigoninae</taxon>
        <taxon>Oedothorax</taxon>
    </lineage>
</organism>
<evidence type="ECO:0000256" key="6">
    <source>
        <dbReference type="SAM" id="Phobius"/>
    </source>
</evidence>
<dbReference type="AlphaFoldDB" id="A0AAV6UE03"/>
<evidence type="ECO:0000313" key="9">
    <source>
        <dbReference type="Proteomes" id="UP000827092"/>
    </source>
</evidence>
<dbReference type="EMBL" id="JAFNEN010000491">
    <property type="protein sequence ID" value="KAG8181871.1"/>
    <property type="molecule type" value="Genomic_DNA"/>
</dbReference>
<keyword evidence="9" id="KW-1185">Reference proteome</keyword>
<feature type="transmembrane region" description="Helical" evidence="6">
    <location>
        <begin position="371"/>
        <end position="389"/>
    </location>
</feature>
<feature type="transmembrane region" description="Helical" evidence="6">
    <location>
        <begin position="265"/>
        <end position="288"/>
    </location>
</feature>
<dbReference type="InterPro" id="IPR017981">
    <property type="entry name" value="GPCR_2-like_7TM"/>
</dbReference>
<feature type="region of interest" description="Disordered" evidence="5">
    <location>
        <begin position="752"/>
        <end position="807"/>
    </location>
</feature>
<dbReference type="PANTHER" id="PTHR12011">
    <property type="entry name" value="ADHESION G-PROTEIN COUPLED RECEPTOR"/>
    <property type="match status" value="1"/>
</dbReference>
<dbReference type="Pfam" id="PF00002">
    <property type="entry name" value="7tm_2"/>
    <property type="match status" value="1"/>
</dbReference>
<dbReference type="GO" id="GO:0004930">
    <property type="term" value="F:G protein-coupled receptor activity"/>
    <property type="evidence" value="ECO:0007669"/>
    <property type="project" value="InterPro"/>
</dbReference>
<keyword evidence="3 6" id="KW-1133">Transmembrane helix</keyword>
<protein>
    <recommendedName>
        <fullName evidence="7">G-protein coupled receptors family 2 profile 2 domain-containing protein</fullName>
    </recommendedName>
</protein>
<feature type="transmembrane region" description="Helical" evidence="6">
    <location>
        <begin position="295"/>
        <end position="314"/>
    </location>
</feature>
<name>A0AAV6UE03_9ARAC</name>
<proteinExistence type="predicted"/>